<evidence type="ECO:0000256" key="4">
    <source>
        <dbReference type="PROSITE-ProRule" id="PRU00335"/>
    </source>
</evidence>
<dbReference type="PANTHER" id="PTHR30055:SF148">
    <property type="entry name" value="TETR-FAMILY TRANSCRIPTIONAL REGULATOR"/>
    <property type="match status" value="1"/>
</dbReference>
<evidence type="ECO:0000256" key="3">
    <source>
        <dbReference type="ARBA" id="ARBA00023163"/>
    </source>
</evidence>
<dbReference type="InterPro" id="IPR001647">
    <property type="entry name" value="HTH_TetR"/>
</dbReference>
<dbReference type="GO" id="GO:0003700">
    <property type="term" value="F:DNA-binding transcription factor activity"/>
    <property type="evidence" value="ECO:0007669"/>
    <property type="project" value="TreeGrafter"/>
</dbReference>
<accession>A0A6L9QPV1</accession>
<dbReference type="Gene3D" id="1.10.357.10">
    <property type="entry name" value="Tetracycline Repressor, domain 2"/>
    <property type="match status" value="1"/>
</dbReference>
<feature type="domain" description="HTH tetR-type" evidence="5">
    <location>
        <begin position="23"/>
        <end position="83"/>
    </location>
</feature>
<dbReference type="InterPro" id="IPR036271">
    <property type="entry name" value="Tet_transcr_reg_TetR-rel_C_sf"/>
</dbReference>
<evidence type="ECO:0000313" key="6">
    <source>
        <dbReference type="EMBL" id="NEA26713.1"/>
    </source>
</evidence>
<dbReference type="InterPro" id="IPR011075">
    <property type="entry name" value="TetR_C"/>
</dbReference>
<evidence type="ECO:0000256" key="2">
    <source>
        <dbReference type="ARBA" id="ARBA00023125"/>
    </source>
</evidence>
<dbReference type="GO" id="GO:0000976">
    <property type="term" value="F:transcription cis-regulatory region binding"/>
    <property type="evidence" value="ECO:0007669"/>
    <property type="project" value="TreeGrafter"/>
</dbReference>
<dbReference type="SUPFAM" id="SSF48498">
    <property type="entry name" value="Tetracyclin repressor-like, C-terminal domain"/>
    <property type="match status" value="1"/>
</dbReference>
<dbReference type="InterPro" id="IPR050109">
    <property type="entry name" value="HTH-type_TetR-like_transc_reg"/>
</dbReference>
<feature type="non-terminal residue" evidence="6">
    <location>
        <position position="129"/>
    </location>
</feature>
<dbReference type="Pfam" id="PF00440">
    <property type="entry name" value="TetR_N"/>
    <property type="match status" value="1"/>
</dbReference>
<dbReference type="Gene3D" id="1.10.10.60">
    <property type="entry name" value="Homeodomain-like"/>
    <property type="match status" value="1"/>
</dbReference>
<gene>
    <name evidence="6" type="ORF">G3I70_30070</name>
</gene>
<evidence type="ECO:0000259" key="5">
    <source>
        <dbReference type="PROSITE" id="PS50977"/>
    </source>
</evidence>
<keyword evidence="3" id="KW-0804">Transcription</keyword>
<dbReference type="SUPFAM" id="SSF46689">
    <property type="entry name" value="Homeodomain-like"/>
    <property type="match status" value="1"/>
</dbReference>
<dbReference type="InterPro" id="IPR009057">
    <property type="entry name" value="Homeodomain-like_sf"/>
</dbReference>
<dbReference type="Pfam" id="PF16859">
    <property type="entry name" value="TetR_C_11"/>
    <property type="match status" value="1"/>
</dbReference>
<protein>
    <submittedName>
        <fullName evidence="6">TetR/AcrR family transcriptional regulator</fullName>
    </submittedName>
</protein>
<dbReference type="EMBL" id="JAAGLI010000809">
    <property type="protein sequence ID" value="NEA26713.1"/>
    <property type="molecule type" value="Genomic_DNA"/>
</dbReference>
<reference evidence="6 7" key="1">
    <citation type="submission" date="2020-01" db="EMBL/GenBank/DDBJ databases">
        <title>Insect and environment-associated Actinomycetes.</title>
        <authorList>
            <person name="Currrie C."/>
            <person name="Chevrette M."/>
            <person name="Carlson C."/>
            <person name="Stubbendieck R."/>
            <person name="Wendt-Pienkowski E."/>
        </authorList>
    </citation>
    <scope>NUCLEOTIDE SEQUENCE [LARGE SCALE GENOMIC DNA]</scope>
    <source>
        <strain evidence="6 7">SID10258</strain>
    </source>
</reference>
<dbReference type="Proteomes" id="UP000475532">
    <property type="component" value="Unassembled WGS sequence"/>
</dbReference>
<keyword evidence="2 4" id="KW-0238">DNA-binding</keyword>
<dbReference type="AlphaFoldDB" id="A0A6L9QPV1"/>
<dbReference type="PROSITE" id="PS50977">
    <property type="entry name" value="HTH_TETR_2"/>
    <property type="match status" value="1"/>
</dbReference>
<sequence length="129" mass="13382">MSIGRVSEDAPAAGAARPGGRTARTRAAVLDAVLGELEDAGYGGLTMERVAERSGVHLATLYRRWRNAEGLVADLLAEVGTREVPIPDTGSLEGDLRALAAGIAGLYARPRYRALVEGMVAAAVRSPAA</sequence>
<evidence type="ECO:0000313" key="7">
    <source>
        <dbReference type="Proteomes" id="UP000475532"/>
    </source>
</evidence>
<evidence type="ECO:0000256" key="1">
    <source>
        <dbReference type="ARBA" id="ARBA00023015"/>
    </source>
</evidence>
<name>A0A6L9QPV1_9ACTN</name>
<comment type="caution">
    <text evidence="6">The sequence shown here is derived from an EMBL/GenBank/DDBJ whole genome shotgun (WGS) entry which is preliminary data.</text>
</comment>
<proteinExistence type="predicted"/>
<keyword evidence="1" id="KW-0805">Transcription regulation</keyword>
<dbReference type="PANTHER" id="PTHR30055">
    <property type="entry name" value="HTH-TYPE TRANSCRIPTIONAL REGULATOR RUTR"/>
    <property type="match status" value="1"/>
</dbReference>
<feature type="DNA-binding region" description="H-T-H motif" evidence="4">
    <location>
        <begin position="46"/>
        <end position="65"/>
    </location>
</feature>
<organism evidence="6 7">
    <name type="scientific">Actinomadura bangladeshensis</name>
    <dbReference type="NCBI Taxonomy" id="453573"/>
    <lineage>
        <taxon>Bacteria</taxon>
        <taxon>Bacillati</taxon>
        <taxon>Actinomycetota</taxon>
        <taxon>Actinomycetes</taxon>
        <taxon>Streptosporangiales</taxon>
        <taxon>Thermomonosporaceae</taxon>
        <taxon>Actinomadura</taxon>
    </lineage>
</organism>